<dbReference type="AlphaFoldDB" id="A0A1L5PRJ6"/>
<dbReference type="EMBL" id="CP018743">
    <property type="protein sequence ID" value="APO82656.1"/>
    <property type="molecule type" value="Genomic_DNA"/>
</dbReference>
<evidence type="ECO:0008006" key="5">
    <source>
        <dbReference type="Google" id="ProtNLM"/>
    </source>
</evidence>
<proteinExistence type="predicted"/>
<evidence type="ECO:0000313" key="3">
    <source>
        <dbReference type="EMBL" id="APO82656.1"/>
    </source>
</evidence>
<evidence type="ECO:0000256" key="2">
    <source>
        <dbReference type="SAM" id="SignalP"/>
    </source>
</evidence>
<sequence>MNRQRLSLQGGSMNTWSRRALLAAGFSLTVTSAAFAALSDVDPGPYTFATGGYPMWYKDSLDQSLELCQSRATSTRAPGAPGAPAYMCTLLPEPGIYDDALPLVFPDNWPPEMFWFLAETAIPQVGNSGYELEVYVAGVEAAFAAENPVDGDQQSFARIRIRASVPSTGTYTITHPYGVETVNVTTAGRRAINITRDIGIGAPGNFRGALAGAIGPWLKGVGGPYTAVNPDTGAIETYIGDPNITEAVTGSPFNTNFVRIQGPAGTIQTNTFTVSGKVLDQRAQTPVSLERATYSRNATGTRTEVFAKAPSAASLCMRNGIALVGTPPSPCQYTLTADNNGLFFHQQFGQEAPPAVVVVTASNSAGGTQPTALSSKLTDVVKVSTARYDWANKRLLIEASSSDEVAIPDLLAQGYGRLSKAGTLQSLTVNDVPQPPATITVKSARGGSDVEPVVVVGNAPVEAANQPPLAQADIGSTSVGIPITLNLLQNDSDPDGNVPLTISDLTQPGTGLGGVVMNGTTSVTYTPPAGATQPVVATFSYRAVDAKGLKSEPATVTINVAPNRAPTANPETVATLGVPLTINVLANDTDPEGNVPLTVPATSLTQPATGRGTVSTDGTTVTYTPPATVTTAFTTTFTYQARDSLGALSNPTTVTVNVSPRPAAETFAVTAATVTARSNNRYNWDLSGTSSVTTGNTVTVRVTTTTGVQTLGTATVALTGRWRLAVSNSTTIIPTAAPTATITTSQGTTRTVNVTVQ</sequence>
<reference evidence="3 4" key="1">
    <citation type="submission" date="2016-12" db="EMBL/GenBank/DDBJ databases">
        <title>Draft Genome Sequence of Mercury Resistant Pseudomonas DRA525.</title>
        <authorList>
            <person name="Drace K.M."/>
        </authorList>
    </citation>
    <scope>NUCLEOTIDE SEQUENCE [LARGE SCALE GENOMIC DNA]</scope>
    <source>
        <strain evidence="3 4">DRA525</strain>
    </source>
</reference>
<accession>A0A1L5PRJ6</accession>
<dbReference type="Proteomes" id="UP000185146">
    <property type="component" value="Chromosome"/>
</dbReference>
<organism evidence="3 4">
    <name type="scientific">Pseudomonas putida</name>
    <name type="common">Arthrobacter siderocapsulatus</name>
    <dbReference type="NCBI Taxonomy" id="303"/>
    <lineage>
        <taxon>Bacteria</taxon>
        <taxon>Pseudomonadati</taxon>
        <taxon>Pseudomonadota</taxon>
        <taxon>Gammaproteobacteria</taxon>
        <taxon>Pseudomonadales</taxon>
        <taxon>Pseudomonadaceae</taxon>
        <taxon>Pseudomonas</taxon>
    </lineage>
</organism>
<dbReference type="Pfam" id="PF17963">
    <property type="entry name" value="Big_9"/>
    <property type="match status" value="2"/>
</dbReference>
<evidence type="ECO:0000313" key="4">
    <source>
        <dbReference type="Proteomes" id="UP000185146"/>
    </source>
</evidence>
<feature type="signal peptide" evidence="2">
    <location>
        <begin position="1"/>
        <end position="36"/>
    </location>
</feature>
<keyword evidence="2" id="KW-0732">Signal</keyword>
<name>A0A1L5PRJ6_PSEPU</name>
<gene>
    <name evidence="3" type="ORF">BL240_14820</name>
</gene>
<evidence type="ECO:0000256" key="1">
    <source>
        <dbReference type="SAM" id="MobiDB-lite"/>
    </source>
</evidence>
<protein>
    <recommendedName>
        <fullName evidence="5">Tandem-95 repeat protein</fullName>
    </recommendedName>
</protein>
<feature type="region of interest" description="Disordered" evidence="1">
    <location>
        <begin position="599"/>
        <end position="620"/>
    </location>
</feature>
<feature type="chain" id="PRO_5013312806" description="Tandem-95 repeat protein" evidence="2">
    <location>
        <begin position="37"/>
        <end position="757"/>
    </location>
</feature>
<feature type="compositionally biased region" description="Polar residues" evidence="1">
    <location>
        <begin position="600"/>
        <end position="618"/>
    </location>
</feature>